<evidence type="ECO:0000256" key="8">
    <source>
        <dbReference type="SAM" id="Phobius"/>
    </source>
</evidence>
<feature type="signal peptide" evidence="9">
    <location>
        <begin position="1"/>
        <end position="21"/>
    </location>
</feature>
<dbReference type="OrthoDB" id="416618at2759"/>
<evidence type="ECO:0000313" key="11">
    <source>
        <dbReference type="RefSeq" id="XP_030754754.1"/>
    </source>
</evidence>
<evidence type="ECO:0000256" key="4">
    <source>
        <dbReference type="ARBA" id="ARBA00022729"/>
    </source>
</evidence>
<reference evidence="11 12" key="1">
    <citation type="submission" date="2025-04" db="UniProtKB">
        <authorList>
            <consortium name="RefSeq"/>
        </authorList>
    </citation>
    <scope>IDENTIFICATION</scope>
    <source>
        <tissue evidence="11 12">Gonads</tissue>
    </source>
</reference>
<gene>
    <name evidence="11 12" type="primary">LOC115881425</name>
</gene>
<accession>A0A6J2XVH8</accession>
<feature type="transmembrane region" description="Helical" evidence="8">
    <location>
        <begin position="541"/>
        <end position="559"/>
    </location>
</feature>
<evidence type="ECO:0000256" key="2">
    <source>
        <dbReference type="ARBA" id="ARBA00006618"/>
    </source>
</evidence>
<sequence>MEVFFYFGVFLWVSSTASSLALTENSLTVVPRQANYSEVIPVTLNATIEYVLVYQQSPAINPYTVRAWCENINPNLPVQIVVRQAKQVTSWTVPEMIETTKTKHILYFYNTSKTMCHESMDEITHNNPDFSMGPLTVSQSFIMALSTSSPDNVTVNVELKEDEDFYVFRDIKYNITVSPSQSRYVYYKFDNSSADTVVIEVDSDDDVCLTVSVQDGRCPVLDSNKDVKYEGVFQTVNRKGAITVAKRHYSPGFFLVFVAKPDNYDCSQESNVIPLSRLSSIMDNNITTLLTFSIKNSISLYEYAYASIGIAIAVVIFGVVSLAVIIVFNRYGTISKARTYDSNNDDLDIKIQDYIEPKTDEEINRIILSKDLTVDVFAKYPRRIKQRSFNYLSHTTSIALFYSIPVIQLVVTYQRVVNMTGDQDLCYYNFLCAHPALSFSDFNHIYSNIGYILIGIFFIFAVIDRQHIIKITKENGIPVHYGLFYAMGVALIIEGILSACYHICPSQSNYQFDTSFMYVMSVLIMVKLYQNRHPDINATAYTTFSVVGIAIFIAMIGILDGTLFIWVLFIVSYSILIILLSLKIYYVNYVVSGAKQFYIFYKNQGLCIETVSPLRKGRFVAVLVTNVANFSMLGIGLYIYLNNITDFGTFLLALLLGNTVIHISFYTIMKLIHKERICYESLIFGVVGMAFWITAGIFFLDAATLWTVTPAESRQWNQGCIFLNFFDKHDVWHLLSAPALFFTFLYLMYLDDDISDKPQKKISVF</sequence>
<dbReference type="AlphaFoldDB" id="A0A6J2XVH8"/>
<feature type="transmembrane region" description="Helical" evidence="8">
    <location>
        <begin position="731"/>
        <end position="750"/>
    </location>
</feature>
<dbReference type="CTD" id="115881425"/>
<feature type="transmembrane region" description="Helical" evidence="8">
    <location>
        <begin position="445"/>
        <end position="463"/>
    </location>
</feature>
<evidence type="ECO:0000256" key="7">
    <source>
        <dbReference type="ARBA" id="ARBA00023180"/>
    </source>
</evidence>
<keyword evidence="4 9" id="KW-0732">Signal</keyword>
<evidence type="ECO:0000256" key="6">
    <source>
        <dbReference type="ARBA" id="ARBA00023136"/>
    </source>
</evidence>
<keyword evidence="6 8" id="KW-0472">Membrane</keyword>
<dbReference type="RefSeq" id="XP_030754754.1">
    <property type="nucleotide sequence ID" value="XM_030898894.1"/>
</dbReference>
<feature type="transmembrane region" description="Helical" evidence="8">
    <location>
        <begin position="619"/>
        <end position="641"/>
    </location>
</feature>
<feature type="transmembrane region" description="Helical" evidence="8">
    <location>
        <begin position="389"/>
        <end position="411"/>
    </location>
</feature>
<organism evidence="10 12">
    <name type="scientific">Sitophilus oryzae</name>
    <name type="common">Rice weevil</name>
    <name type="synonym">Curculio oryzae</name>
    <dbReference type="NCBI Taxonomy" id="7048"/>
    <lineage>
        <taxon>Eukaryota</taxon>
        <taxon>Metazoa</taxon>
        <taxon>Ecdysozoa</taxon>
        <taxon>Arthropoda</taxon>
        <taxon>Hexapoda</taxon>
        <taxon>Insecta</taxon>
        <taxon>Pterygota</taxon>
        <taxon>Neoptera</taxon>
        <taxon>Endopterygota</taxon>
        <taxon>Coleoptera</taxon>
        <taxon>Polyphaga</taxon>
        <taxon>Cucujiformia</taxon>
        <taxon>Curculionidae</taxon>
        <taxon>Dryophthorinae</taxon>
        <taxon>Sitophilus</taxon>
    </lineage>
</organism>
<dbReference type="Proteomes" id="UP000504635">
    <property type="component" value="Unplaced"/>
</dbReference>
<evidence type="ECO:0000256" key="3">
    <source>
        <dbReference type="ARBA" id="ARBA00022692"/>
    </source>
</evidence>
<dbReference type="GO" id="GO:0005886">
    <property type="term" value="C:plasma membrane"/>
    <property type="evidence" value="ECO:0007669"/>
    <property type="project" value="TreeGrafter"/>
</dbReference>
<protein>
    <submittedName>
        <fullName evidence="11 12">SID1 transmembrane family member 1-like isoform X1</fullName>
    </submittedName>
</protein>
<evidence type="ECO:0000256" key="5">
    <source>
        <dbReference type="ARBA" id="ARBA00022989"/>
    </source>
</evidence>
<dbReference type="PANTHER" id="PTHR12185:SF14">
    <property type="entry name" value="CHOLESTEROL UPTAKE PROTEIN 1"/>
    <property type="match status" value="1"/>
</dbReference>
<feature type="transmembrane region" description="Helical" evidence="8">
    <location>
        <begin position="483"/>
        <end position="504"/>
    </location>
</feature>
<evidence type="ECO:0000256" key="1">
    <source>
        <dbReference type="ARBA" id="ARBA00004141"/>
    </source>
</evidence>
<feature type="transmembrane region" description="Helical" evidence="8">
    <location>
        <begin position="510"/>
        <end position="529"/>
    </location>
</feature>
<feature type="transmembrane region" description="Helical" evidence="8">
    <location>
        <begin position="303"/>
        <end position="328"/>
    </location>
</feature>
<comment type="similarity">
    <text evidence="2">Belongs to the SID1 family.</text>
</comment>
<dbReference type="GO" id="GO:0051033">
    <property type="term" value="F:RNA transmembrane transporter activity"/>
    <property type="evidence" value="ECO:0007669"/>
    <property type="project" value="TreeGrafter"/>
</dbReference>
<dbReference type="GO" id="GO:0005764">
    <property type="term" value="C:lysosome"/>
    <property type="evidence" value="ECO:0007669"/>
    <property type="project" value="TreeGrafter"/>
</dbReference>
<comment type="subcellular location">
    <subcellularLocation>
        <location evidence="1">Membrane</location>
        <topology evidence="1">Multi-pass membrane protein</topology>
    </subcellularLocation>
</comment>
<keyword evidence="10" id="KW-1185">Reference proteome</keyword>
<dbReference type="GeneID" id="115881425"/>
<feature type="transmembrane region" description="Helical" evidence="8">
    <location>
        <begin position="681"/>
        <end position="700"/>
    </location>
</feature>
<feature type="transmembrane region" description="Helical" evidence="8">
    <location>
        <begin position="647"/>
        <end position="669"/>
    </location>
</feature>
<dbReference type="Pfam" id="PF13965">
    <property type="entry name" value="SID-1_RNA_chan"/>
    <property type="match status" value="1"/>
</dbReference>
<evidence type="ECO:0000313" key="12">
    <source>
        <dbReference type="RefSeq" id="XP_030754755.1"/>
    </source>
</evidence>
<dbReference type="KEGG" id="soy:115881425"/>
<evidence type="ECO:0000256" key="9">
    <source>
        <dbReference type="SAM" id="SignalP"/>
    </source>
</evidence>
<keyword evidence="5 8" id="KW-1133">Transmembrane helix</keyword>
<name>A0A6J2XVH8_SITOR</name>
<feature type="chain" id="PRO_5044642870" evidence="9">
    <location>
        <begin position="22"/>
        <end position="765"/>
    </location>
</feature>
<dbReference type="InterPro" id="IPR025958">
    <property type="entry name" value="SID1_TM_fam"/>
</dbReference>
<dbReference type="PANTHER" id="PTHR12185">
    <property type="entry name" value="SID1 TRANSMEMBRANE FAMILY MEMEBER"/>
    <property type="match status" value="1"/>
</dbReference>
<dbReference type="RefSeq" id="XP_030754755.1">
    <property type="nucleotide sequence ID" value="XM_030898895.1"/>
</dbReference>
<feature type="transmembrane region" description="Helical" evidence="8">
    <location>
        <begin position="565"/>
        <end position="586"/>
    </location>
</feature>
<evidence type="ECO:0000313" key="10">
    <source>
        <dbReference type="Proteomes" id="UP000504635"/>
    </source>
</evidence>
<keyword evidence="3 8" id="KW-0812">Transmembrane</keyword>
<proteinExistence type="inferred from homology"/>
<dbReference type="GO" id="GO:0003725">
    <property type="term" value="F:double-stranded RNA binding"/>
    <property type="evidence" value="ECO:0007669"/>
    <property type="project" value="TreeGrafter"/>
</dbReference>
<keyword evidence="7" id="KW-0325">Glycoprotein</keyword>